<keyword evidence="2" id="KW-1185">Reference proteome</keyword>
<dbReference type="Proteomes" id="UP000242818">
    <property type="component" value="Unassembled WGS sequence"/>
</dbReference>
<dbReference type="AlphaFoldDB" id="A0A1C4G1L0"/>
<dbReference type="EMBL" id="FMAR01000019">
    <property type="protein sequence ID" value="SCC61651.1"/>
    <property type="molecule type" value="Genomic_DNA"/>
</dbReference>
<organism evidence="1 2">
    <name type="scientific">Chitinophaga costaii</name>
    <dbReference type="NCBI Taxonomy" id="1335309"/>
    <lineage>
        <taxon>Bacteria</taxon>
        <taxon>Pseudomonadati</taxon>
        <taxon>Bacteroidota</taxon>
        <taxon>Chitinophagia</taxon>
        <taxon>Chitinophagales</taxon>
        <taxon>Chitinophagaceae</taxon>
        <taxon>Chitinophaga</taxon>
    </lineage>
</organism>
<proteinExistence type="predicted"/>
<evidence type="ECO:0000313" key="2">
    <source>
        <dbReference type="Proteomes" id="UP000242818"/>
    </source>
</evidence>
<sequence>MAQRCVELGVFYLRETEFFLTKPIFLLSIHFRDYQQLVGASGHKALQIKRVIAVALIFPYPSLSLEQIRLFYFKLFLSNY</sequence>
<evidence type="ECO:0000313" key="1">
    <source>
        <dbReference type="EMBL" id="SCC61651.1"/>
    </source>
</evidence>
<name>A0A1C4G1L0_9BACT</name>
<reference evidence="1 2" key="1">
    <citation type="submission" date="2016-08" db="EMBL/GenBank/DDBJ databases">
        <authorList>
            <person name="Seilhamer J.J."/>
        </authorList>
    </citation>
    <scope>NUCLEOTIDE SEQUENCE [LARGE SCALE GENOMIC DNA]</scope>
    <source>
        <strain evidence="1 2">A37T2</strain>
    </source>
</reference>
<protein>
    <submittedName>
        <fullName evidence="1">Uncharacterized protein</fullName>
    </submittedName>
</protein>
<gene>
    <name evidence="1" type="ORF">GA0116948_11919</name>
</gene>
<accession>A0A1C4G1L0</accession>